<proteinExistence type="predicted"/>
<dbReference type="Gene3D" id="3.80.10.10">
    <property type="entry name" value="Ribonuclease Inhibitor"/>
    <property type="match status" value="1"/>
</dbReference>
<sequence>MPSVDIDLIARVKHINLKRECAPLNAADLPPKVLEYIFEILRDEHRVTTTRDHGFLSSWIPATWVCRAWRAVALATPRLWSWIDINARHCDPEAIATLLARCGSDENLSMSLDCQAIDIAQACELVRPVAHRISHLSVCIDGDQAPLIEELLMHLGDKLGILQLYGADSVKEYNISLDTAQVPNLRTLSLTRIFMHPTTELCGLKDLTLNNMWSENGEMHAGEYVYGLLAVCPDLETLCMEDALPQAASVGIAAFPQIAFPNLRTLCVNDLAVDLPANLANFVVPPLASIHITARYDGHLPFSFETATVTGADNEADQEDDTVLPMDILPVSKFDNFPALVDTVDLCLQLGTPCCTGDIRVHSANWEFTVPTLEDEIQGTNRLPELLDHIFMGFPTAFVDPTKIVFLQLHIAQGVPEYDGWAELLAQFPRVVMLTIGGRNAFNDLVMALKRDVKLLQTLFQLTVCLAAPRTALTTADAKAFGAMLAERAEKGITLESLIVRVPEIPLNDATFHLASALVAYMAVRGKSVRVQRQDCHTCHMVRLHNHA</sequence>
<dbReference type="EMBL" id="ML145263">
    <property type="protein sequence ID" value="TBU52171.1"/>
    <property type="molecule type" value="Genomic_DNA"/>
</dbReference>
<evidence type="ECO:0000313" key="2">
    <source>
        <dbReference type="Proteomes" id="UP000292082"/>
    </source>
</evidence>
<dbReference type="AlphaFoldDB" id="A0A4Q9PGG4"/>
<dbReference type="InterPro" id="IPR032675">
    <property type="entry name" value="LRR_dom_sf"/>
</dbReference>
<evidence type="ECO:0000313" key="1">
    <source>
        <dbReference type="EMBL" id="TBU52171.1"/>
    </source>
</evidence>
<name>A0A4Q9PGG4_9APHY</name>
<accession>A0A4Q9PGG4</accession>
<reference evidence="1 2" key="1">
    <citation type="submission" date="2019-01" db="EMBL/GenBank/DDBJ databases">
        <title>Draft genome sequences of three monokaryotic isolates of the white-rot basidiomycete fungus Dichomitus squalens.</title>
        <authorList>
            <consortium name="DOE Joint Genome Institute"/>
            <person name="Lopez S.C."/>
            <person name="Andreopoulos B."/>
            <person name="Pangilinan J."/>
            <person name="Lipzen A."/>
            <person name="Riley R."/>
            <person name="Ahrendt S."/>
            <person name="Ng V."/>
            <person name="Barry K."/>
            <person name="Daum C."/>
            <person name="Grigoriev I.V."/>
            <person name="Hilden K.S."/>
            <person name="Makela M.R."/>
            <person name="de Vries R.P."/>
        </authorList>
    </citation>
    <scope>NUCLEOTIDE SEQUENCE [LARGE SCALE GENOMIC DNA]</scope>
    <source>
        <strain evidence="1 2">CBS 464.89</strain>
    </source>
</reference>
<gene>
    <name evidence="1" type="ORF">BD310DRAFT_952876</name>
</gene>
<organism evidence="1 2">
    <name type="scientific">Dichomitus squalens</name>
    <dbReference type="NCBI Taxonomy" id="114155"/>
    <lineage>
        <taxon>Eukaryota</taxon>
        <taxon>Fungi</taxon>
        <taxon>Dikarya</taxon>
        <taxon>Basidiomycota</taxon>
        <taxon>Agaricomycotina</taxon>
        <taxon>Agaricomycetes</taxon>
        <taxon>Polyporales</taxon>
        <taxon>Polyporaceae</taxon>
        <taxon>Dichomitus</taxon>
    </lineage>
</organism>
<dbReference type="Proteomes" id="UP000292082">
    <property type="component" value="Unassembled WGS sequence"/>
</dbReference>
<keyword evidence="2" id="KW-1185">Reference proteome</keyword>
<protein>
    <submittedName>
        <fullName evidence="1">Uncharacterized protein</fullName>
    </submittedName>
</protein>